<dbReference type="RefSeq" id="WP_145796038.1">
    <property type="nucleotide sequence ID" value="NZ_BAAABR010000019.1"/>
</dbReference>
<accession>A0A561F034</accession>
<dbReference type="InterPro" id="IPR013189">
    <property type="entry name" value="Glyco_hydro_32_C"/>
</dbReference>
<dbReference type="GO" id="GO:0005987">
    <property type="term" value="P:sucrose catabolic process"/>
    <property type="evidence" value="ECO:0007669"/>
    <property type="project" value="TreeGrafter"/>
</dbReference>
<dbReference type="EMBL" id="VIVR01000001">
    <property type="protein sequence ID" value="TWE21221.1"/>
    <property type="molecule type" value="Genomic_DNA"/>
</dbReference>
<evidence type="ECO:0000256" key="1">
    <source>
        <dbReference type="ARBA" id="ARBA00009902"/>
    </source>
</evidence>
<sequence>MATAPTRRPSRLLAALAATALTTLAATPAGAAPTPYTETYRPQFHFSPAQNWMNDPNGPIYYRDAYHLFFQYNPSGTTWGNMSWGHATSPDLVHWTQQPLAIPQDGTEMIFSGGVVDDRTNSSGLGTAANPPLVAIYTSHSRLDGRQAQSLAYSLDGGTSWTKYPGNPVLDIGSANFRDPKVFWNDQTGSWLMAVVLADQYKVRFYSSHDLKSWTKLSDFGPAGSTGGLWECPDLFRLAVDDDPSRTKWVLAVSTNGGPQRSTAVQYFIGDFNGTEFEADDPAGTYTPPSGTPLATFDDGSYDEWTATGTAFGSAPATGTLPGQQTVSGFTGPGLVNTFLNGDSTTGELLSPPFTVSRRYLNFQVGGGNHPYVADAGDGSPPDGTTIADFEGPDLGPGWTGTGSFTALTPRFEQLDGSLGSGVLDTFTDATGGDPATGTLTSAPFTIDRPYLNFLIAGGNHPAAGGAETTFNLVVDGRVVRSATGRNSGVMDWTAWDVTEFAGRTATVEAVDNATGGWGHVIVDHIGLADQAARPKDRQAAVNLLVDGQVVRSVTGTDSEALDWTAWDLADLMGRQVQVQITDHGTGGWGHILADQFALADAPARSMVERAHWLDHGADFYAATSFNGVPGGRRVMLAWMNNWAYGESIPTGTWRGADTFPRELALRTVDGRTALIQRPVGELTRLYDGRVWRADGRTLRDTTLPLALTGSTLDLDVRLRAGTARDFGIAVHVGNGQQTRIGYDTGTGELYIDRTRSGNAAFDATFAAVHRAALPLDGKGRLNLRLLVDTSSVEVYAGDGTLVLTDQIFPDPTSTGVSLYVTGGTGYLDALTAHHLKSAWARQLH</sequence>
<feature type="chain" id="PRO_5022177945" evidence="4">
    <location>
        <begin position="32"/>
        <end position="845"/>
    </location>
</feature>
<feature type="signal peptide" evidence="4">
    <location>
        <begin position="1"/>
        <end position="31"/>
    </location>
</feature>
<dbReference type="GO" id="GO:0004575">
    <property type="term" value="F:sucrose alpha-glucosidase activity"/>
    <property type="evidence" value="ECO:0007669"/>
    <property type="project" value="TreeGrafter"/>
</dbReference>
<dbReference type="PROSITE" id="PS00609">
    <property type="entry name" value="GLYCOSYL_HYDROL_F32"/>
    <property type="match status" value="1"/>
</dbReference>
<feature type="domain" description="Glycosyl hydrolase family 32 N-terminal" evidence="5">
    <location>
        <begin position="45"/>
        <end position="292"/>
    </location>
</feature>
<dbReference type="Gene3D" id="2.115.10.20">
    <property type="entry name" value="Glycosyl hydrolase domain, family 43"/>
    <property type="match status" value="2"/>
</dbReference>
<dbReference type="InterPro" id="IPR013148">
    <property type="entry name" value="Glyco_hydro_32_N"/>
</dbReference>
<proteinExistence type="inferred from homology"/>
<feature type="domain" description="Glycosyl hydrolase family 32 N-terminal" evidence="5">
    <location>
        <begin position="609"/>
        <end position="679"/>
    </location>
</feature>
<gene>
    <name evidence="7" type="ORF">FB465_6388</name>
</gene>
<dbReference type="InterPro" id="IPR023296">
    <property type="entry name" value="Glyco_hydro_beta-prop_sf"/>
</dbReference>
<dbReference type="Proteomes" id="UP000318416">
    <property type="component" value="Unassembled WGS sequence"/>
</dbReference>
<reference evidence="7 8" key="1">
    <citation type="submission" date="2019-06" db="EMBL/GenBank/DDBJ databases">
        <title>Sequencing the genomes of 1000 actinobacteria strains.</title>
        <authorList>
            <person name="Klenk H.-P."/>
        </authorList>
    </citation>
    <scope>NUCLEOTIDE SEQUENCE [LARGE SCALE GENOMIC DNA]</scope>
    <source>
        <strain evidence="7 8">DSM 41649</strain>
    </source>
</reference>
<organism evidence="7 8">
    <name type="scientific">Kitasatospora atroaurantiaca</name>
    <dbReference type="NCBI Taxonomy" id="285545"/>
    <lineage>
        <taxon>Bacteria</taxon>
        <taxon>Bacillati</taxon>
        <taxon>Actinomycetota</taxon>
        <taxon>Actinomycetes</taxon>
        <taxon>Kitasatosporales</taxon>
        <taxon>Streptomycetaceae</taxon>
        <taxon>Kitasatospora</taxon>
    </lineage>
</organism>
<dbReference type="Pfam" id="PF00251">
    <property type="entry name" value="Glyco_hydro_32N"/>
    <property type="match status" value="2"/>
</dbReference>
<dbReference type="Pfam" id="PF08244">
    <property type="entry name" value="Glyco_hydro_32C"/>
    <property type="match status" value="1"/>
</dbReference>
<evidence type="ECO:0000313" key="7">
    <source>
        <dbReference type="EMBL" id="TWE21221.1"/>
    </source>
</evidence>
<evidence type="ECO:0000256" key="2">
    <source>
        <dbReference type="ARBA" id="ARBA00022801"/>
    </source>
</evidence>
<comment type="caution">
    <text evidence="7">The sequence shown here is derived from an EMBL/GenBank/DDBJ whole genome shotgun (WGS) entry which is preliminary data.</text>
</comment>
<evidence type="ECO:0000256" key="4">
    <source>
        <dbReference type="SAM" id="SignalP"/>
    </source>
</evidence>
<dbReference type="CDD" id="cd18622">
    <property type="entry name" value="GH32_Inu-like"/>
    <property type="match status" value="1"/>
</dbReference>
<dbReference type="Gene3D" id="2.60.120.560">
    <property type="entry name" value="Exo-inulinase, domain 1"/>
    <property type="match status" value="1"/>
</dbReference>
<feature type="domain" description="Glycosyl hydrolase family 32 C-terminal" evidence="6">
    <location>
        <begin position="703"/>
        <end position="834"/>
    </location>
</feature>
<dbReference type="SMART" id="SM00640">
    <property type="entry name" value="Glyco_32"/>
    <property type="match status" value="1"/>
</dbReference>
<protein>
    <submittedName>
        <fullName evidence="7">Levanase</fullName>
    </submittedName>
</protein>
<dbReference type="GO" id="GO:0005737">
    <property type="term" value="C:cytoplasm"/>
    <property type="evidence" value="ECO:0007669"/>
    <property type="project" value="TreeGrafter"/>
</dbReference>
<comment type="similarity">
    <text evidence="1">Belongs to the glycosyl hydrolase 32 family.</text>
</comment>
<dbReference type="PANTHER" id="PTHR42800:SF1">
    <property type="entry name" value="EXOINULINASE INUD (AFU_ORTHOLOGUE AFUA_5G00480)"/>
    <property type="match status" value="1"/>
</dbReference>
<evidence type="ECO:0000259" key="6">
    <source>
        <dbReference type="Pfam" id="PF08244"/>
    </source>
</evidence>
<evidence type="ECO:0000313" key="8">
    <source>
        <dbReference type="Proteomes" id="UP000318416"/>
    </source>
</evidence>
<keyword evidence="3" id="KW-0326">Glycosidase</keyword>
<dbReference type="InterPro" id="IPR013320">
    <property type="entry name" value="ConA-like_dom_sf"/>
</dbReference>
<keyword evidence="2" id="KW-0378">Hydrolase</keyword>
<evidence type="ECO:0000256" key="3">
    <source>
        <dbReference type="ARBA" id="ARBA00023295"/>
    </source>
</evidence>
<keyword evidence="4" id="KW-0732">Signal</keyword>
<evidence type="ECO:0000259" key="5">
    <source>
        <dbReference type="Pfam" id="PF00251"/>
    </source>
</evidence>
<dbReference type="AlphaFoldDB" id="A0A561F034"/>
<dbReference type="SUPFAM" id="SSF75005">
    <property type="entry name" value="Arabinanase/levansucrase/invertase"/>
    <property type="match status" value="1"/>
</dbReference>
<dbReference type="SUPFAM" id="SSF49899">
    <property type="entry name" value="Concanavalin A-like lectins/glucanases"/>
    <property type="match status" value="1"/>
</dbReference>
<dbReference type="InterPro" id="IPR018053">
    <property type="entry name" value="Glyco_hydro_32_AS"/>
</dbReference>
<dbReference type="OrthoDB" id="9776657at2"/>
<dbReference type="PANTHER" id="PTHR42800">
    <property type="entry name" value="EXOINULINASE INUD (AFU_ORTHOLOGUE AFUA_5G00480)"/>
    <property type="match status" value="1"/>
</dbReference>
<dbReference type="InterPro" id="IPR001362">
    <property type="entry name" value="Glyco_hydro_32"/>
</dbReference>
<keyword evidence="8" id="KW-1185">Reference proteome</keyword>
<name>A0A561F034_9ACTN</name>